<name>A0A9D4V6H8_ADICA</name>
<feature type="domain" description="Ankyrin repeat" evidence="10">
    <location>
        <begin position="200"/>
        <end position="636"/>
    </location>
</feature>
<organism evidence="11 12">
    <name type="scientific">Adiantum capillus-veneris</name>
    <name type="common">Maidenhair fern</name>
    <dbReference type="NCBI Taxonomy" id="13818"/>
    <lineage>
        <taxon>Eukaryota</taxon>
        <taxon>Viridiplantae</taxon>
        <taxon>Streptophyta</taxon>
        <taxon>Embryophyta</taxon>
        <taxon>Tracheophyta</taxon>
        <taxon>Polypodiopsida</taxon>
        <taxon>Polypodiidae</taxon>
        <taxon>Polypodiales</taxon>
        <taxon>Pteridineae</taxon>
        <taxon>Pteridaceae</taxon>
        <taxon>Vittarioideae</taxon>
        <taxon>Adiantum</taxon>
    </lineage>
</organism>
<comment type="subcellular location">
    <subcellularLocation>
        <location evidence="1">Endoplasmic reticulum membrane</location>
    </subcellularLocation>
</comment>
<keyword evidence="2" id="KW-0677">Repeat</keyword>
<evidence type="ECO:0000313" key="11">
    <source>
        <dbReference type="EMBL" id="KAI5080360.1"/>
    </source>
</evidence>
<dbReference type="InterPro" id="IPR036770">
    <property type="entry name" value="Ankyrin_rpt-contain_sf"/>
</dbReference>
<dbReference type="PANTHER" id="PTHR12447">
    <property type="entry name" value="ANKYRIN REPEAT DOMAIN-CONTAINING PROTEIN 13"/>
    <property type="match status" value="1"/>
</dbReference>
<evidence type="ECO:0000256" key="6">
    <source>
        <dbReference type="ARBA" id="ARBA00023186"/>
    </source>
</evidence>
<evidence type="ECO:0000256" key="2">
    <source>
        <dbReference type="ARBA" id="ARBA00022737"/>
    </source>
</evidence>
<dbReference type="AlphaFoldDB" id="A0A9D4V6H8"/>
<keyword evidence="3" id="KW-0256">Endoplasmic reticulum</keyword>
<dbReference type="SMART" id="SM00248">
    <property type="entry name" value="ANK"/>
    <property type="match status" value="3"/>
</dbReference>
<feature type="region of interest" description="Disordered" evidence="9">
    <location>
        <begin position="357"/>
        <end position="503"/>
    </location>
</feature>
<dbReference type="Gene3D" id="1.25.40.20">
    <property type="entry name" value="Ankyrin repeat-containing domain"/>
    <property type="match status" value="1"/>
</dbReference>
<proteinExistence type="predicted"/>
<dbReference type="EMBL" id="JABFUD020000005">
    <property type="protein sequence ID" value="KAI5080360.1"/>
    <property type="molecule type" value="Genomic_DNA"/>
</dbReference>
<accession>A0A9D4V6H8</accession>
<evidence type="ECO:0000256" key="9">
    <source>
        <dbReference type="SAM" id="MobiDB-lite"/>
    </source>
</evidence>
<gene>
    <name evidence="11" type="ORF">GOP47_0005839</name>
</gene>
<protein>
    <recommendedName>
        <fullName evidence="10">Ankyrin repeat domain-containing protein</fullName>
    </recommendedName>
</protein>
<dbReference type="OrthoDB" id="1585644at2759"/>
<keyword evidence="6" id="KW-0143">Chaperone</keyword>
<comment type="function">
    <text evidence="7">Acts as a molecular chaperone for G protein-coupled receptors, regulating their biogenesis and exit from the ER.</text>
</comment>
<reference evidence="11 12" key="1">
    <citation type="submission" date="2021-01" db="EMBL/GenBank/DDBJ databases">
        <title>Adiantum capillus-veneris genome.</title>
        <authorList>
            <person name="Fang Y."/>
            <person name="Liao Q."/>
        </authorList>
    </citation>
    <scope>NUCLEOTIDE SEQUENCE [LARGE SCALE GENOMIC DNA]</scope>
    <source>
        <strain evidence="11">H3</strain>
        <tissue evidence="11">Leaf</tissue>
    </source>
</reference>
<dbReference type="SUPFAM" id="SSF48403">
    <property type="entry name" value="Ankyrin repeat"/>
    <property type="match status" value="1"/>
</dbReference>
<evidence type="ECO:0000256" key="4">
    <source>
        <dbReference type="ARBA" id="ARBA00023043"/>
    </source>
</evidence>
<keyword evidence="4 8" id="KW-0040">ANK repeat</keyword>
<feature type="compositionally biased region" description="Polar residues" evidence="9">
    <location>
        <begin position="1"/>
        <end position="16"/>
    </location>
</feature>
<feature type="compositionally biased region" description="Basic and acidic residues" evidence="9">
    <location>
        <begin position="463"/>
        <end position="486"/>
    </location>
</feature>
<evidence type="ECO:0000256" key="1">
    <source>
        <dbReference type="ARBA" id="ARBA00004586"/>
    </source>
</evidence>
<dbReference type="InterPro" id="IPR021832">
    <property type="entry name" value="ANKRD13"/>
</dbReference>
<dbReference type="GO" id="GO:0005789">
    <property type="term" value="C:endoplasmic reticulum membrane"/>
    <property type="evidence" value="ECO:0007669"/>
    <property type="project" value="UniProtKB-SubCell"/>
</dbReference>
<sequence>MQSQTRLHSRGASNPASIDPGTYFHSPAHYAVARKDHAGLRKIILGLPKLAPVASVNTENDSIMEEAKAEALSAVIDNRDVPGSETPLHLAVRLGDATATEILMSAGADCSLQNENGWSSLQEAIGTRQDAIARIIVKHYQPLGWAKWCRRLPRIVATMNRMRDFYMEVSFNFESSVIPLIARAAPSDTYRIWKRGPNFRTDMTLSGFDGFKIQRSGQSFLFLGEGSQDERLPAGSLCVFDHKTKEISNALDGADRELTDREVAQEVSLMAQTNLYRPGIDVTQAILVPQLSWIWQEKVEIVNGWKAKVYEMQNVMLSVKSRQVPGAMSDEEFFQSLPNLDGGEDGTGEDLVDLISGKEKKQHADKASTSKIRHQDAGKQKAKMQDTKAGEVVVSPSAPASVTVDDRKGWFGRNRRSVHQEPTTKPAPPRKSFSGEMKRSDYLDDEEEEQAQNKQSRFQRGRRSIDTQRPTERELEEASMHVNEKKNRIKSRARPTSDGSKETEFKKGLRPVLWLTPDFPLKIEELLPLLDILANKVKAIRRLRELLTTKLPQGTFPVKIAFPVIPTIRVVITFSKFEEVQSNEDFRTLSSGPRSPNPDDLFGSAWLSWIKGPVAKPTEPHPEDEGDPFVIPRDYKWKKPAAQKGKKVAAKK</sequence>
<feature type="repeat" description="ANK" evidence="8">
    <location>
        <begin position="83"/>
        <end position="115"/>
    </location>
</feature>
<dbReference type="PANTHER" id="PTHR12447:SF25">
    <property type="entry name" value="ANKYRIN REPEAT DOMAIN-CONTAINING PROTEIN 13C"/>
    <property type="match status" value="1"/>
</dbReference>
<feature type="region of interest" description="Disordered" evidence="9">
    <location>
        <begin position="1"/>
        <end position="20"/>
    </location>
</feature>
<dbReference type="Proteomes" id="UP000886520">
    <property type="component" value="Chromosome 5"/>
</dbReference>
<keyword evidence="5" id="KW-0472">Membrane</keyword>
<comment type="caution">
    <text evidence="11">The sequence shown here is derived from an EMBL/GenBank/DDBJ whole genome shotgun (WGS) entry which is preliminary data.</text>
</comment>
<evidence type="ECO:0000313" key="12">
    <source>
        <dbReference type="Proteomes" id="UP000886520"/>
    </source>
</evidence>
<feature type="compositionally biased region" description="Low complexity" evidence="9">
    <location>
        <begin position="392"/>
        <end position="402"/>
    </location>
</feature>
<feature type="compositionally biased region" description="Basic and acidic residues" evidence="9">
    <location>
        <begin position="357"/>
        <end position="389"/>
    </location>
</feature>
<evidence type="ECO:0000256" key="8">
    <source>
        <dbReference type="PROSITE-ProRule" id="PRU00023"/>
    </source>
</evidence>
<evidence type="ECO:0000256" key="5">
    <source>
        <dbReference type="ARBA" id="ARBA00023136"/>
    </source>
</evidence>
<evidence type="ECO:0000256" key="3">
    <source>
        <dbReference type="ARBA" id="ARBA00022824"/>
    </source>
</evidence>
<dbReference type="InterPro" id="IPR002110">
    <property type="entry name" value="Ankyrin_rpt"/>
</dbReference>
<keyword evidence="12" id="KW-1185">Reference proteome</keyword>
<dbReference type="PROSITE" id="PS50297">
    <property type="entry name" value="ANK_REP_REGION"/>
    <property type="match status" value="1"/>
</dbReference>
<dbReference type="InterPro" id="IPR055285">
    <property type="entry name" value="ANKRD13_C"/>
</dbReference>
<dbReference type="Pfam" id="PF11904">
    <property type="entry name" value="ANKRD13_C"/>
    <property type="match status" value="1"/>
</dbReference>
<evidence type="ECO:0000256" key="7">
    <source>
        <dbReference type="ARBA" id="ARBA00037107"/>
    </source>
</evidence>
<evidence type="ECO:0000259" key="10">
    <source>
        <dbReference type="Pfam" id="PF11904"/>
    </source>
</evidence>
<dbReference type="PROSITE" id="PS50088">
    <property type="entry name" value="ANK_REPEAT"/>
    <property type="match status" value="1"/>
</dbReference>